<dbReference type="Pfam" id="PF00884">
    <property type="entry name" value="Sulfatase"/>
    <property type="match status" value="1"/>
</dbReference>
<feature type="modified residue" description="3-oxoalanine (Ser)" evidence="1">
    <location>
        <position position="89"/>
    </location>
</feature>
<sequence length="520" mass="57537">MDRKLLMTGLALGFTAMAGGQSAQAQEPARQKDTAQNGKRPNVVFILADDLGYGDVGCYGQERFDTPNIDSLAAQGMRFTRCYSGTTVSAPSRACLLTGLHSGHAPVRGNIETPPEGQYPLPEMENIFLAFKEKGYKTGAFGKWGLGAPGTTGDPARQGIDEFFGYNCQLLAHNYYPDHLWENDRKIILEDNADGGFGTYSQDLINEKALEFIDRNADRPFFLFLPYVLPHAELLVPKDSILAKFSGMYPETPYKGCDSGPAFRKGGYCSQPEPRATFAAMVYRLDMYVGQVVAKLRENGLLGNTLIIFASDNGPHKEGGADPDFFDSNGIFRGYKRDLYEGGIRVPFIAAWEGVIEPDSESGHVMAFWDLSPTFRQLLSETAGDTRNDTEAGTESSRQSGTAVSRTDGISILPVLTGRGHQEEHDWLYFEFQEEGGKQAVISGNMKLIRLKASSGEDSVWELYDLENDPSETVNLLLPDNEKTKRKEAAGYRRIAKNLRSIMKREHVPDPAWPLLEGEF</sequence>
<dbReference type="InterPro" id="IPR000917">
    <property type="entry name" value="Sulfatase_N"/>
</dbReference>
<dbReference type="SUPFAM" id="SSF53649">
    <property type="entry name" value="Alkaline phosphatase-like"/>
    <property type="match status" value="1"/>
</dbReference>
<dbReference type="InterPro" id="IPR017850">
    <property type="entry name" value="Alkaline_phosphatase_core_sf"/>
</dbReference>
<dbReference type="Gene3D" id="3.30.1120.10">
    <property type="match status" value="1"/>
</dbReference>
<name>A0A9D9I1Z6_9BACT</name>
<protein>
    <submittedName>
        <fullName evidence="5">Arylsulfatase</fullName>
    </submittedName>
</protein>
<feature type="region of interest" description="Disordered" evidence="2">
    <location>
        <begin position="384"/>
        <end position="404"/>
    </location>
</feature>
<organism evidence="5 6">
    <name type="scientific">Candidatus Merdivivens pullistercoris</name>
    <dbReference type="NCBI Taxonomy" id="2840873"/>
    <lineage>
        <taxon>Bacteria</taxon>
        <taxon>Pseudomonadati</taxon>
        <taxon>Bacteroidota</taxon>
        <taxon>Bacteroidia</taxon>
        <taxon>Bacteroidales</taxon>
        <taxon>Muribaculaceae</taxon>
        <taxon>Muribaculaceae incertae sedis</taxon>
        <taxon>Candidatus Merdivivens</taxon>
    </lineage>
</organism>
<comment type="caution">
    <text evidence="5">The sequence shown here is derived from an EMBL/GenBank/DDBJ whole genome shotgun (WGS) entry which is preliminary data.</text>
</comment>
<evidence type="ECO:0000256" key="1">
    <source>
        <dbReference type="PIRSR" id="PIRSR600917-52"/>
    </source>
</evidence>
<dbReference type="AlphaFoldDB" id="A0A9D9I1Z6"/>
<evidence type="ECO:0000256" key="3">
    <source>
        <dbReference type="SAM" id="SignalP"/>
    </source>
</evidence>
<dbReference type="InterPro" id="IPR052701">
    <property type="entry name" value="GAG_Ulvan_Degrading_Sulfatases"/>
</dbReference>
<feature type="domain" description="Sulfatase N-terminal" evidence="4">
    <location>
        <begin position="41"/>
        <end position="378"/>
    </location>
</feature>
<keyword evidence="3" id="KW-0732">Signal</keyword>
<dbReference type="PANTHER" id="PTHR43751:SF3">
    <property type="entry name" value="SULFATASE N-TERMINAL DOMAIN-CONTAINING PROTEIN"/>
    <property type="match status" value="1"/>
</dbReference>
<reference evidence="5" key="2">
    <citation type="journal article" date="2021" name="PeerJ">
        <title>Extensive microbial diversity within the chicken gut microbiome revealed by metagenomics and culture.</title>
        <authorList>
            <person name="Gilroy R."/>
            <person name="Ravi A."/>
            <person name="Getino M."/>
            <person name="Pursley I."/>
            <person name="Horton D.L."/>
            <person name="Alikhan N.F."/>
            <person name="Baker D."/>
            <person name="Gharbi K."/>
            <person name="Hall N."/>
            <person name="Watson M."/>
            <person name="Adriaenssens E.M."/>
            <person name="Foster-Nyarko E."/>
            <person name="Jarju S."/>
            <person name="Secka A."/>
            <person name="Antonio M."/>
            <person name="Oren A."/>
            <person name="Chaudhuri R.R."/>
            <person name="La Ragione R."/>
            <person name="Hildebrand F."/>
            <person name="Pallen M.J."/>
        </authorList>
    </citation>
    <scope>NUCLEOTIDE SEQUENCE</scope>
    <source>
        <strain evidence="5">10037</strain>
    </source>
</reference>
<dbReference type="Proteomes" id="UP000823597">
    <property type="component" value="Unassembled WGS sequence"/>
</dbReference>
<proteinExistence type="predicted"/>
<accession>A0A9D9I1Z6</accession>
<dbReference type="CDD" id="cd16145">
    <property type="entry name" value="ARS_like"/>
    <property type="match status" value="1"/>
</dbReference>
<evidence type="ECO:0000313" key="5">
    <source>
        <dbReference type="EMBL" id="MBO8464496.1"/>
    </source>
</evidence>
<evidence type="ECO:0000256" key="2">
    <source>
        <dbReference type="SAM" id="MobiDB-lite"/>
    </source>
</evidence>
<dbReference type="EMBL" id="JADIME010000009">
    <property type="protein sequence ID" value="MBO8464496.1"/>
    <property type="molecule type" value="Genomic_DNA"/>
</dbReference>
<gene>
    <name evidence="5" type="ORF">IAB93_00690</name>
</gene>
<evidence type="ECO:0000259" key="4">
    <source>
        <dbReference type="Pfam" id="PF00884"/>
    </source>
</evidence>
<feature type="signal peptide" evidence="3">
    <location>
        <begin position="1"/>
        <end position="25"/>
    </location>
</feature>
<reference evidence="5" key="1">
    <citation type="submission" date="2020-10" db="EMBL/GenBank/DDBJ databases">
        <authorList>
            <person name="Gilroy R."/>
        </authorList>
    </citation>
    <scope>NUCLEOTIDE SEQUENCE</scope>
    <source>
        <strain evidence="5">10037</strain>
    </source>
</reference>
<feature type="compositionally biased region" description="Polar residues" evidence="2">
    <location>
        <begin position="391"/>
        <end position="404"/>
    </location>
</feature>
<evidence type="ECO:0000313" key="6">
    <source>
        <dbReference type="Proteomes" id="UP000823597"/>
    </source>
</evidence>
<comment type="PTM">
    <text evidence="1">The conversion to 3-oxoalanine (also known as C-formylglycine, FGly), of a serine or cysteine residue in prokaryotes and of a cysteine residue in eukaryotes, is critical for catalytic activity.</text>
</comment>
<feature type="chain" id="PRO_5039710962" evidence="3">
    <location>
        <begin position="26"/>
        <end position="520"/>
    </location>
</feature>
<dbReference type="Gene3D" id="3.40.720.10">
    <property type="entry name" value="Alkaline Phosphatase, subunit A"/>
    <property type="match status" value="1"/>
</dbReference>
<dbReference type="PANTHER" id="PTHR43751">
    <property type="entry name" value="SULFATASE"/>
    <property type="match status" value="1"/>
</dbReference>